<feature type="coiled-coil region" evidence="6">
    <location>
        <begin position="97"/>
        <end position="128"/>
    </location>
</feature>
<dbReference type="OrthoDB" id="2535391at2759"/>
<feature type="domain" description="RING-type" evidence="8">
    <location>
        <begin position="6"/>
        <end position="46"/>
    </location>
</feature>
<keyword evidence="6" id="KW-0175">Coiled coil</keyword>
<proteinExistence type="predicted"/>
<name>A0A8S1CLN8_9INSE</name>
<keyword evidence="4" id="KW-0469">Meiosis</keyword>
<keyword evidence="1" id="KW-0479">Metal-binding</keyword>
<keyword evidence="10" id="KW-1185">Reference proteome</keyword>
<accession>A0A8S1CLN8</accession>
<evidence type="ECO:0000259" key="8">
    <source>
        <dbReference type="PROSITE" id="PS50089"/>
    </source>
</evidence>
<dbReference type="AlphaFoldDB" id="A0A8S1CLN8"/>
<dbReference type="GO" id="GO:0000795">
    <property type="term" value="C:synaptonemal complex"/>
    <property type="evidence" value="ECO:0007669"/>
    <property type="project" value="InterPro"/>
</dbReference>
<evidence type="ECO:0000256" key="5">
    <source>
        <dbReference type="PROSITE-ProRule" id="PRU00175"/>
    </source>
</evidence>
<organism evidence="9 10">
    <name type="scientific">Cloeon dipterum</name>
    <dbReference type="NCBI Taxonomy" id="197152"/>
    <lineage>
        <taxon>Eukaryota</taxon>
        <taxon>Metazoa</taxon>
        <taxon>Ecdysozoa</taxon>
        <taxon>Arthropoda</taxon>
        <taxon>Hexapoda</taxon>
        <taxon>Insecta</taxon>
        <taxon>Pterygota</taxon>
        <taxon>Palaeoptera</taxon>
        <taxon>Ephemeroptera</taxon>
        <taxon>Pisciforma</taxon>
        <taxon>Baetidae</taxon>
        <taxon>Cloeon</taxon>
    </lineage>
</organism>
<dbReference type="Proteomes" id="UP000494165">
    <property type="component" value="Unassembled WGS sequence"/>
</dbReference>
<dbReference type="InterPro" id="IPR042123">
    <property type="entry name" value="Zip3/RNF212-like"/>
</dbReference>
<evidence type="ECO:0000256" key="1">
    <source>
        <dbReference type="ARBA" id="ARBA00022723"/>
    </source>
</evidence>
<feature type="region of interest" description="Disordered" evidence="7">
    <location>
        <begin position="153"/>
        <end position="183"/>
    </location>
</feature>
<gene>
    <name evidence="9" type="ORF">CLODIP_2_CD07207</name>
</gene>
<dbReference type="PANTHER" id="PTHR22663:SF17">
    <property type="entry name" value="RING FINGER PROTEIN NARYA-RELATED"/>
    <property type="match status" value="1"/>
</dbReference>
<protein>
    <recommendedName>
        <fullName evidence="8">RING-type domain-containing protein</fullName>
    </recommendedName>
</protein>
<dbReference type="GO" id="GO:0016925">
    <property type="term" value="P:protein sumoylation"/>
    <property type="evidence" value="ECO:0007669"/>
    <property type="project" value="TreeGrafter"/>
</dbReference>
<evidence type="ECO:0000256" key="2">
    <source>
        <dbReference type="ARBA" id="ARBA00022771"/>
    </source>
</evidence>
<keyword evidence="2 5" id="KW-0863">Zinc-finger</keyword>
<evidence type="ECO:0000256" key="3">
    <source>
        <dbReference type="ARBA" id="ARBA00022833"/>
    </source>
</evidence>
<dbReference type="PROSITE" id="PS50089">
    <property type="entry name" value="ZF_RING_2"/>
    <property type="match status" value="1"/>
</dbReference>
<dbReference type="GO" id="GO:0007129">
    <property type="term" value="P:homologous chromosome pairing at meiosis"/>
    <property type="evidence" value="ECO:0007669"/>
    <property type="project" value="TreeGrafter"/>
</dbReference>
<dbReference type="SUPFAM" id="SSF57850">
    <property type="entry name" value="RING/U-box"/>
    <property type="match status" value="1"/>
</dbReference>
<keyword evidence="3" id="KW-0862">Zinc</keyword>
<dbReference type="PROSITE" id="PS00518">
    <property type="entry name" value="ZF_RING_1"/>
    <property type="match status" value="1"/>
</dbReference>
<evidence type="ECO:0000313" key="10">
    <source>
        <dbReference type="Proteomes" id="UP000494165"/>
    </source>
</evidence>
<evidence type="ECO:0000256" key="7">
    <source>
        <dbReference type="SAM" id="MobiDB-lite"/>
    </source>
</evidence>
<dbReference type="PANTHER" id="PTHR22663">
    <property type="entry name" value="RING FINGER PROTEIN NARYA-RELATED"/>
    <property type="match status" value="1"/>
</dbReference>
<dbReference type="GO" id="GO:0007131">
    <property type="term" value="P:reciprocal meiotic recombination"/>
    <property type="evidence" value="ECO:0007669"/>
    <property type="project" value="InterPro"/>
</dbReference>
<dbReference type="GO" id="GO:0019789">
    <property type="term" value="F:SUMO transferase activity"/>
    <property type="evidence" value="ECO:0007669"/>
    <property type="project" value="InterPro"/>
</dbReference>
<evidence type="ECO:0000256" key="6">
    <source>
        <dbReference type="SAM" id="Coils"/>
    </source>
</evidence>
<sequence length="240" mass="26768">MDWIHCNNCSRQPSQDKGLRFQLTSCGHIFCSQCVESSTNPACKVCGSKCNCLPLSSNMPPEIQSYFSDPEETIRKALQIYAFQKGHRQRLVLLRANRSIENQLSEENKKLRAKLIEQAKYIAKLENKLIQFKQMTAALQTPLRNNMHVTSPRTPSFLSPAPSVSSQMTAGFGQSQQAEKRVSPHFAGTSDLLNFNRMSNVSSAHGKVTNSGDISNRQKCSPRERLVNYAPDSGRSGGKM</sequence>
<evidence type="ECO:0000256" key="4">
    <source>
        <dbReference type="ARBA" id="ARBA00023254"/>
    </source>
</evidence>
<feature type="compositionally biased region" description="Polar residues" evidence="7">
    <location>
        <begin position="153"/>
        <end position="177"/>
    </location>
</feature>
<comment type="caution">
    <text evidence="9">The sequence shown here is derived from an EMBL/GenBank/DDBJ whole genome shotgun (WGS) entry which is preliminary data.</text>
</comment>
<dbReference type="GO" id="GO:0008270">
    <property type="term" value="F:zinc ion binding"/>
    <property type="evidence" value="ECO:0007669"/>
    <property type="project" value="UniProtKB-KW"/>
</dbReference>
<dbReference type="InterPro" id="IPR001841">
    <property type="entry name" value="Znf_RING"/>
</dbReference>
<feature type="region of interest" description="Disordered" evidence="7">
    <location>
        <begin position="203"/>
        <end position="240"/>
    </location>
</feature>
<dbReference type="Pfam" id="PF14634">
    <property type="entry name" value="zf-RING_5"/>
    <property type="match status" value="1"/>
</dbReference>
<feature type="compositionally biased region" description="Polar residues" evidence="7">
    <location>
        <begin position="203"/>
        <end position="219"/>
    </location>
</feature>
<reference evidence="9 10" key="1">
    <citation type="submission" date="2020-04" db="EMBL/GenBank/DDBJ databases">
        <authorList>
            <person name="Alioto T."/>
            <person name="Alioto T."/>
            <person name="Gomez Garrido J."/>
        </authorList>
    </citation>
    <scope>NUCLEOTIDE SEQUENCE [LARGE SCALE GENOMIC DNA]</scope>
</reference>
<dbReference type="EMBL" id="CADEPI010000038">
    <property type="protein sequence ID" value="CAB3368603.1"/>
    <property type="molecule type" value="Genomic_DNA"/>
</dbReference>
<evidence type="ECO:0000313" key="9">
    <source>
        <dbReference type="EMBL" id="CAB3368603.1"/>
    </source>
</evidence>
<dbReference type="InterPro" id="IPR017907">
    <property type="entry name" value="Znf_RING_CS"/>
</dbReference>